<keyword evidence="6" id="KW-1185">Reference proteome</keyword>
<evidence type="ECO:0000256" key="3">
    <source>
        <dbReference type="ARBA" id="ARBA00023052"/>
    </source>
</evidence>
<dbReference type="SUPFAM" id="SSF52518">
    <property type="entry name" value="Thiamin diphosphate-binding fold (THDP-binding)"/>
    <property type="match status" value="1"/>
</dbReference>
<dbReference type="PhylomeDB" id="Q1ATM6"/>
<evidence type="ECO:0000256" key="1">
    <source>
        <dbReference type="ARBA" id="ARBA00001964"/>
    </source>
</evidence>
<dbReference type="NCBIfam" id="NF006667">
    <property type="entry name" value="PRK09212.1"/>
    <property type="match status" value="1"/>
</dbReference>
<evidence type="ECO:0000313" key="6">
    <source>
        <dbReference type="Proteomes" id="UP000006637"/>
    </source>
</evidence>
<proteinExistence type="predicted"/>
<dbReference type="SMART" id="SM00861">
    <property type="entry name" value="Transket_pyr"/>
    <property type="match status" value="1"/>
</dbReference>
<dbReference type="InterPro" id="IPR033248">
    <property type="entry name" value="Transketolase_C"/>
</dbReference>
<dbReference type="FunFam" id="3.40.50.970:FF:000001">
    <property type="entry name" value="Pyruvate dehydrogenase E1 beta subunit"/>
    <property type="match status" value="1"/>
</dbReference>
<dbReference type="HOGENOM" id="CLU_012907_1_1_11"/>
<sequence length="330" mass="36039">MAETKTYREALREAMVHEMDRDESVVLLGEDIGVYGGTHLITDGLYDQYGPRRVIDTPISENGFTGAAIGMAMMGMRPIVEMMTWNFSFLAADQIIQNAAKVRYFSGGQVKVPLVIRGPNGGGVQLSAQHTHSLESFYGHFPGLKVVAPVTPNDAKGMMLTAIRDDNPVIFLEAGALYGTKGEVEDGDNAVPFGKARVAREGTDVTLIAYGRQVNLCLRAADTLAEEDGVSAEVIDLRSLRPFDEDAIVESVRKTHRAVAVQEQWRWFGVASEVAAIIQDKAFDYLDAPVERVSGAEVPAPYARNLELAAFPSEKAVANAARRVLYMEEK</sequence>
<dbReference type="SUPFAM" id="SSF52922">
    <property type="entry name" value="TK C-terminal domain-like"/>
    <property type="match status" value="1"/>
</dbReference>
<dbReference type="AlphaFoldDB" id="Q1ATM6"/>
<dbReference type="CDD" id="cd07036">
    <property type="entry name" value="TPP_PYR_E1-PDHc-beta_like"/>
    <property type="match status" value="1"/>
</dbReference>
<dbReference type="InterPro" id="IPR029061">
    <property type="entry name" value="THDP-binding"/>
</dbReference>
<dbReference type="Gene3D" id="3.40.50.970">
    <property type="match status" value="1"/>
</dbReference>
<dbReference type="Pfam" id="PF02779">
    <property type="entry name" value="Transket_pyr"/>
    <property type="match status" value="1"/>
</dbReference>
<dbReference type="PANTHER" id="PTHR43257:SF2">
    <property type="entry name" value="PYRUVATE DEHYDROGENASE E1 COMPONENT SUBUNIT BETA"/>
    <property type="match status" value="1"/>
</dbReference>
<feature type="domain" description="Transketolase-like pyrimidine-binding" evidence="4">
    <location>
        <begin position="5"/>
        <end position="180"/>
    </location>
</feature>
<dbReference type="FunFam" id="3.40.50.920:FF:000001">
    <property type="entry name" value="Pyruvate dehydrogenase E1 beta subunit"/>
    <property type="match status" value="1"/>
</dbReference>
<name>Q1ATM6_RUBXD</name>
<evidence type="ECO:0000256" key="2">
    <source>
        <dbReference type="ARBA" id="ARBA00023002"/>
    </source>
</evidence>
<dbReference type="InterPro" id="IPR005475">
    <property type="entry name" value="Transketolase-like_Pyr-bd"/>
</dbReference>
<dbReference type="EMBL" id="CP000386">
    <property type="protein sequence ID" value="ABG05252.1"/>
    <property type="molecule type" value="Genomic_DNA"/>
</dbReference>
<dbReference type="STRING" id="266117.Rxyl_2324"/>
<dbReference type="InterPro" id="IPR009014">
    <property type="entry name" value="Transketo_C/PFOR_II"/>
</dbReference>
<dbReference type="KEGG" id="rxy:Rxyl_2324"/>
<keyword evidence="2" id="KW-0560">Oxidoreductase</keyword>
<dbReference type="Pfam" id="PF02780">
    <property type="entry name" value="Transketolase_C"/>
    <property type="match status" value="1"/>
</dbReference>
<organism evidence="5 6">
    <name type="scientific">Rubrobacter xylanophilus (strain DSM 9941 / JCM 11954 / NBRC 16129 / PRD-1)</name>
    <dbReference type="NCBI Taxonomy" id="266117"/>
    <lineage>
        <taxon>Bacteria</taxon>
        <taxon>Bacillati</taxon>
        <taxon>Actinomycetota</taxon>
        <taxon>Rubrobacteria</taxon>
        <taxon>Rubrobacterales</taxon>
        <taxon>Rubrobacteraceae</taxon>
        <taxon>Rubrobacter</taxon>
    </lineage>
</organism>
<dbReference type="RefSeq" id="WP_011565266.1">
    <property type="nucleotide sequence ID" value="NC_008148.1"/>
</dbReference>
<dbReference type="Proteomes" id="UP000006637">
    <property type="component" value="Chromosome"/>
</dbReference>
<evidence type="ECO:0000259" key="4">
    <source>
        <dbReference type="SMART" id="SM00861"/>
    </source>
</evidence>
<comment type="cofactor">
    <cofactor evidence="1">
        <name>thiamine diphosphate</name>
        <dbReference type="ChEBI" id="CHEBI:58937"/>
    </cofactor>
</comment>
<dbReference type="eggNOG" id="COG0022">
    <property type="taxonomic scope" value="Bacteria"/>
</dbReference>
<protein>
    <submittedName>
        <fullName evidence="5">Transketolase, central region</fullName>
    </submittedName>
</protein>
<evidence type="ECO:0000313" key="5">
    <source>
        <dbReference type="EMBL" id="ABG05252.1"/>
    </source>
</evidence>
<dbReference type="Gene3D" id="3.40.50.920">
    <property type="match status" value="1"/>
</dbReference>
<dbReference type="GO" id="GO:0016491">
    <property type="term" value="F:oxidoreductase activity"/>
    <property type="evidence" value="ECO:0007669"/>
    <property type="project" value="UniProtKB-KW"/>
</dbReference>
<gene>
    <name evidence="5" type="ordered locus">Rxyl_2324</name>
</gene>
<accession>Q1ATM6</accession>
<reference evidence="5 6" key="1">
    <citation type="submission" date="2006-06" db="EMBL/GenBank/DDBJ databases">
        <title>Complete sequence of Rubrobacter xylanophilus DSM 9941.</title>
        <authorList>
            <consortium name="US DOE Joint Genome Institute"/>
            <person name="Copeland A."/>
            <person name="Lucas S."/>
            <person name="Lapidus A."/>
            <person name="Barry K."/>
            <person name="Detter J.C."/>
            <person name="Glavina del Rio T."/>
            <person name="Hammon N."/>
            <person name="Israni S."/>
            <person name="Dalin E."/>
            <person name="Tice H."/>
            <person name="Pitluck S."/>
            <person name="Munk A.C."/>
            <person name="Brettin T."/>
            <person name="Bruce D."/>
            <person name="Han C."/>
            <person name="Tapia R."/>
            <person name="Gilna P."/>
            <person name="Schmutz J."/>
            <person name="Larimer F."/>
            <person name="Land M."/>
            <person name="Hauser L."/>
            <person name="Kyrpides N."/>
            <person name="Lykidis A."/>
            <person name="da Costa M.S."/>
            <person name="Rainey F.A."/>
            <person name="Empadinhas N."/>
            <person name="Jolivet E."/>
            <person name="Battista J.R."/>
            <person name="Richardson P."/>
        </authorList>
    </citation>
    <scope>NUCLEOTIDE SEQUENCE [LARGE SCALE GENOMIC DNA]</scope>
    <source>
        <strain evidence="6">DSM 9941 / NBRC 16129 / PRD-1</strain>
    </source>
</reference>
<dbReference type="GO" id="GO:0000287">
    <property type="term" value="F:magnesium ion binding"/>
    <property type="evidence" value="ECO:0007669"/>
    <property type="project" value="UniProtKB-ARBA"/>
</dbReference>
<keyword evidence="3" id="KW-0786">Thiamine pyrophosphate</keyword>
<dbReference type="OrthoDB" id="3457658at2"/>
<dbReference type="PANTHER" id="PTHR43257">
    <property type="entry name" value="PYRUVATE DEHYDROGENASE E1 COMPONENT BETA SUBUNIT"/>
    <property type="match status" value="1"/>
</dbReference>